<dbReference type="Pfam" id="PF00010">
    <property type="entry name" value="HLH"/>
    <property type="match status" value="1"/>
</dbReference>
<dbReference type="PROSITE" id="PS50888">
    <property type="entry name" value="BHLH"/>
    <property type="match status" value="1"/>
</dbReference>
<sequence length="170" mass="20244">MKQLKSQNGVHIEIKNNKRNRANDRERVRMKCLNKAIDDLRDSIPQFIYMDNSDSQYSNICMQSKFLEPQKLTKMETIRYAYEYIKYLKNFIKLYGSNLNQQSRTFYNLPNYKKLEQKSDCQYQNLKEYAHLNYFNSANVSFNQFIESQDISSTCVASNNRFGTFLNNSN</sequence>
<name>A0A177AX81_9BILA</name>
<dbReference type="OrthoDB" id="5969565at2759"/>
<dbReference type="InterPro" id="IPR011598">
    <property type="entry name" value="bHLH_dom"/>
</dbReference>
<feature type="domain" description="BHLH" evidence="2">
    <location>
        <begin position="17"/>
        <end position="88"/>
    </location>
</feature>
<dbReference type="GO" id="GO:0046983">
    <property type="term" value="F:protein dimerization activity"/>
    <property type="evidence" value="ECO:0007669"/>
    <property type="project" value="InterPro"/>
</dbReference>
<evidence type="ECO:0000256" key="1">
    <source>
        <dbReference type="SAM" id="MobiDB-lite"/>
    </source>
</evidence>
<dbReference type="AlphaFoldDB" id="A0A177AX81"/>
<dbReference type="GO" id="GO:0007423">
    <property type="term" value="P:sensory organ development"/>
    <property type="evidence" value="ECO:0007669"/>
    <property type="project" value="TreeGrafter"/>
</dbReference>
<comment type="caution">
    <text evidence="3">The sequence shown here is derived from an EMBL/GenBank/DDBJ whole genome shotgun (WGS) entry which is preliminary data.</text>
</comment>
<dbReference type="GO" id="GO:0000981">
    <property type="term" value="F:DNA-binding transcription factor activity, RNA polymerase II-specific"/>
    <property type="evidence" value="ECO:0007669"/>
    <property type="project" value="TreeGrafter"/>
</dbReference>
<keyword evidence="4" id="KW-1185">Reference proteome</keyword>
<evidence type="ECO:0000313" key="4">
    <source>
        <dbReference type="Proteomes" id="UP000078046"/>
    </source>
</evidence>
<dbReference type="InterPro" id="IPR036638">
    <property type="entry name" value="HLH_DNA-bd_sf"/>
</dbReference>
<reference evidence="3 4" key="1">
    <citation type="submission" date="2016-04" db="EMBL/GenBank/DDBJ databases">
        <title>The genome of Intoshia linei affirms orthonectids as highly simplified spiralians.</title>
        <authorList>
            <person name="Mikhailov K.V."/>
            <person name="Slusarev G.S."/>
            <person name="Nikitin M.A."/>
            <person name="Logacheva M.D."/>
            <person name="Penin A."/>
            <person name="Aleoshin V."/>
            <person name="Panchin Y.V."/>
        </authorList>
    </citation>
    <scope>NUCLEOTIDE SEQUENCE [LARGE SCALE GENOMIC DNA]</scope>
    <source>
        <strain evidence="3">Intl2013</strain>
        <tissue evidence="3">Whole animal</tissue>
    </source>
</reference>
<dbReference type="GO" id="GO:0061564">
    <property type="term" value="P:axon development"/>
    <property type="evidence" value="ECO:0007669"/>
    <property type="project" value="TreeGrafter"/>
</dbReference>
<dbReference type="PANTHER" id="PTHR19290:SF163">
    <property type="entry name" value="BASIC HELIX-LOOP-HELIX NEURAL TRANSCRIPTION FACTOR TAP"/>
    <property type="match status" value="1"/>
</dbReference>
<dbReference type="GO" id="GO:0045944">
    <property type="term" value="P:positive regulation of transcription by RNA polymerase II"/>
    <property type="evidence" value="ECO:0007669"/>
    <property type="project" value="TreeGrafter"/>
</dbReference>
<evidence type="ECO:0000313" key="3">
    <source>
        <dbReference type="EMBL" id="OAF66470.1"/>
    </source>
</evidence>
<dbReference type="Gene3D" id="4.10.280.10">
    <property type="entry name" value="Helix-loop-helix DNA-binding domain"/>
    <property type="match status" value="1"/>
</dbReference>
<dbReference type="EMBL" id="LWCA01000924">
    <property type="protein sequence ID" value="OAF66470.1"/>
    <property type="molecule type" value="Genomic_DNA"/>
</dbReference>
<accession>A0A177AX81</accession>
<dbReference type="Proteomes" id="UP000078046">
    <property type="component" value="Unassembled WGS sequence"/>
</dbReference>
<feature type="compositionally biased region" description="Basic and acidic residues" evidence="1">
    <location>
        <begin position="12"/>
        <end position="23"/>
    </location>
</feature>
<organism evidence="3 4">
    <name type="scientific">Intoshia linei</name>
    <dbReference type="NCBI Taxonomy" id="1819745"/>
    <lineage>
        <taxon>Eukaryota</taxon>
        <taxon>Metazoa</taxon>
        <taxon>Spiralia</taxon>
        <taxon>Lophotrochozoa</taxon>
        <taxon>Mesozoa</taxon>
        <taxon>Orthonectida</taxon>
        <taxon>Rhopaluridae</taxon>
        <taxon>Intoshia</taxon>
    </lineage>
</organism>
<dbReference type="InterPro" id="IPR050359">
    <property type="entry name" value="bHLH_transcription_factors"/>
</dbReference>
<evidence type="ECO:0000259" key="2">
    <source>
        <dbReference type="PROSITE" id="PS50888"/>
    </source>
</evidence>
<feature type="region of interest" description="Disordered" evidence="1">
    <location>
        <begin position="1"/>
        <end position="23"/>
    </location>
</feature>
<dbReference type="SMART" id="SM00353">
    <property type="entry name" value="HLH"/>
    <property type="match status" value="1"/>
</dbReference>
<dbReference type="GO" id="GO:0005634">
    <property type="term" value="C:nucleus"/>
    <property type="evidence" value="ECO:0007669"/>
    <property type="project" value="TreeGrafter"/>
</dbReference>
<dbReference type="PANTHER" id="PTHR19290">
    <property type="entry name" value="BASIC HELIX-LOOP-HELIX PROTEIN NEUROGENIN-RELATED"/>
    <property type="match status" value="1"/>
</dbReference>
<proteinExistence type="predicted"/>
<gene>
    <name evidence="3" type="ORF">A3Q56_05819</name>
</gene>
<protein>
    <recommendedName>
        <fullName evidence="2">BHLH domain-containing protein</fullName>
    </recommendedName>
</protein>
<dbReference type="GO" id="GO:0070888">
    <property type="term" value="F:E-box binding"/>
    <property type="evidence" value="ECO:0007669"/>
    <property type="project" value="TreeGrafter"/>
</dbReference>
<dbReference type="CDD" id="cd11390">
    <property type="entry name" value="bHLH_TS"/>
    <property type="match status" value="1"/>
</dbReference>
<dbReference type="SUPFAM" id="SSF47459">
    <property type="entry name" value="HLH, helix-loop-helix DNA-binding domain"/>
    <property type="match status" value="1"/>
</dbReference>